<keyword evidence="3" id="KW-1185">Reference proteome</keyword>
<name>A0A0U5EU45_9PROT</name>
<evidence type="ECO:0000313" key="3">
    <source>
        <dbReference type="Proteomes" id="UP000056109"/>
    </source>
</evidence>
<sequence>MQPGSRKGNKRPPALRKGGIFYTPLAQFLFPCCTGSMPRPRLKKLFAAALCLVISAPGVALASLVPDDTVILPKMAPYFTTGHPLNEAAIMVFARQHPESCQAMLRQISDQLPPNNQIFFYTSFVQKLVHPANEDLLLCKLRALTFLASRQTQAGTPEAALASYDAILKTTIPAKSLAGERIVQATRLRKASLLTQTGQMEQAQRLFSQLLDVPFPQDPAEKTLWVEAFEGQMRVFLAQNNTAAGSAACDRVIAAPHPAEDDTAQERYAIALYYKAVFLARQVALLHRAHTDAPAEQAAGTQALTTLDTLLTTFLHTQDLAIQHTLAFALGTKASLLVLEKKPEQAVAALDTLITIFASNPDPALQNAVADAYGRKISLLRNAGKYQAAIKTFSVFDRTMGQNTQPFVQQTRLAAVDAAAWSEHALGHTQRTLDLLNYGLDLMAHGEAPEDREKQVSFAYEKTENLRELGRNTEAFYQKIDLLRTFYNRFPTRINVTLLWTLKDIYETASGTDNCNMAQALFDDLLAQGEQDTAPTRHTLFLQMLYARALLSYFCNRKADAFQQFGSFITTFRAQPDQFSQILPYLALHRQGVILAHQNRNDAAMAVYDQALADPALLGTPELRVAANKILLAKSFLYSKEKQWEKVIPPLDLLMEREAQKPFARSDYLLAASNKMDALNHLHRPQDSVALGQEVLRQMQPVRFSPDLRYLASVLDNMADAQQALKQPEQALATYDILVTRFWSMRDSPVPRTMARVLYRKARLLQTLGKPAAASATLDRLIQTFQYSPQPQIQAWVIKAWDETHPHPFLP</sequence>
<gene>
    <name evidence="2" type="ORF">ASN_1073</name>
</gene>
<feature type="transmembrane region" description="Helical" evidence="1">
    <location>
        <begin position="45"/>
        <end position="65"/>
    </location>
</feature>
<organism evidence="2 3">
    <name type="scientific">Acetobacter senegalensis</name>
    <dbReference type="NCBI Taxonomy" id="446692"/>
    <lineage>
        <taxon>Bacteria</taxon>
        <taxon>Pseudomonadati</taxon>
        <taxon>Pseudomonadota</taxon>
        <taxon>Alphaproteobacteria</taxon>
        <taxon>Acetobacterales</taxon>
        <taxon>Acetobacteraceae</taxon>
        <taxon>Acetobacter</taxon>
    </lineage>
</organism>
<dbReference type="Gene3D" id="1.25.40.10">
    <property type="entry name" value="Tetratricopeptide repeat domain"/>
    <property type="match status" value="2"/>
</dbReference>
<dbReference type="KEGG" id="asz:ASN_1073"/>
<dbReference type="PATRIC" id="fig|446692.3.peg.1072"/>
<keyword evidence="1" id="KW-0472">Membrane</keyword>
<reference evidence="3" key="1">
    <citation type="submission" date="2014-09" db="EMBL/GenBank/DDBJ databases">
        <authorList>
            <person name="Illeghems K.G."/>
        </authorList>
    </citation>
    <scope>NUCLEOTIDE SEQUENCE [LARGE SCALE GENOMIC DNA]</scope>
    <source>
        <strain evidence="3">108B</strain>
    </source>
</reference>
<dbReference type="SUPFAM" id="SSF48452">
    <property type="entry name" value="TPR-like"/>
    <property type="match status" value="3"/>
</dbReference>
<dbReference type="Proteomes" id="UP000056109">
    <property type="component" value="Chromosome I"/>
</dbReference>
<accession>A0A0U5EU45</accession>
<dbReference type="InterPro" id="IPR011990">
    <property type="entry name" value="TPR-like_helical_dom_sf"/>
</dbReference>
<evidence type="ECO:0000313" key="2">
    <source>
        <dbReference type="EMBL" id="CEF40454.1"/>
    </source>
</evidence>
<evidence type="ECO:0008006" key="4">
    <source>
        <dbReference type="Google" id="ProtNLM"/>
    </source>
</evidence>
<keyword evidence="1" id="KW-0812">Transmembrane</keyword>
<evidence type="ECO:0000256" key="1">
    <source>
        <dbReference type="SAM" id="Phobius"/>
    </source>
</evidence>
<dbReference type="AlphaFoldDB" id="A0A0U5EU45"/>
<keyword evidence="1" id="KW-1133">Transmembrane helix</keyword>
<dbReference type="EMBL" id="LN606600">
    <property type="protein sequence ID" value="CEF40454.1"/>
    <property type="molecule type" value="Genomic_DNA"/>
</dbReference>
<proteinExistence type="predicted"/>
<protein>
    <recommendedName>
        <fullName evidence="4">Tetratricopeptide repeat protein</fullName>
    </recommendedName>
</protein>